<dbReference type="GO" id="GO:0008270">
    <property type="term" value="F:zinc ion binding"/>
    <property type="evidence" value="ECO:0007669"/>
    <property type="project" value="UniProtKB-UniRule"/>
</dbReference>
<comment type="caution">
    <text evidence="8">The sequence shown here is derived from an EMBL/GenBank/DDBJ whole genome shotgun (WGS) entry which is preliminary data.</text>
</comment>
<keyword evidence="9" id="KW-1185">Reference proteome</keyword>
<dbReference type="GO" id="GO:0006729">
    <property type="term" value="P:tetrahydrobiopterin biosynthetic process"/>
    <property type="evidence" value="ECO:0007669"/>
    <property type="project" value="TreeGrafter"/>
</dbReference>
<evidence type="ECO:0000256" key="2">
    <source>
        <dbReference type="ARBA" id="ARBA00005080"/>
    </source>
</evidence>
<dbReference type="RefSeq" id="WP_008475240.1">
    <property type="nucleotide sequence ID" value="NZ_CAGS01000066.1"/>
</dbReference>
<keyword evidence="6" id="KW-0547">Nucleotide-binding</keyword>
<dbReference type="Gene3D" id="3.30.1130.10">
    <property type="match status" value="1"/>
</dbReference>
<dbReference type="PANTHER" id="PTHR11109:SF7">
    <property type="entry name" value="GTP CYCLOHYDROLASE 1"/>
    <property type="match status" value="1"/>
</dbReference>
<comment type="subunit">
    <text evidence="6">Homopolymer.</text>
</comment>
<feature type="binding site" evidence="6">
    <location>
        <position position="80"/>
    </location>
    <ligand>
        <name>Zn(2+)</name>
        <dbReference type="ChEBI" id="CHEBI:29105"/>
    </ligand>
</feature>
<dbReference type="Gene3D" id="1.10.286.10">
    <property type="match status" value="1"/>
</dbReference>
<dbReference type="InterPro" id="IPR043133">
    <property type="entry name" value="GTP-CH-I_C/QueF"/>
</dbReference>
<dbReference type="GO" id="GO:0006730">
    <property type="term" value="P:one-carbon metabolic process"/>
    <property type="evidence" value="ECO:0007669"/>
    <property type="project" value="UniProtKB-UniRule"/>
</dbReference>
<dbReference type="AlphaFoldDB" id="I4EDP4"/>
<keyword evidence="5 6" id="KW-0378">Hydrolase</keyword>
<dbReference type="NCBIfam" id="NF006825">
    <property type="entry name" value="PRK09347.1-2"/>
    <property type="match status" value="1"/>
</dbReference>
<dbReference type="HAMAP" id="MF_00223">
    <property type="entry name" value="FolE"/>
    <property type="match status" value="1"/>
</dbReference>
<feature type="domain" description="GTP cyclohydrolase I" evidence="7">
    <location>
        <begin position="12"/>
        <end position="187"/>
    </location>
</feature>
<dbReference type="FunFam" id="3.30.1130.10:FF:000001">
    <property type="entry name" value="GTP cyclohydrolase 1"/>
    <property type="match status" value="1"/>
</dbReference>
<evidence type="ECO:0000256" key="6">
    <source>
        <dbReference type="HAMAP-Rule" id="MF_00223"/>
    </source>
</evidence>
<dbReference type="NCBIfam" id="NF006826">
    <property type="entry name" value="PRK09347.1-3"/>
    <property type="match status" value="1"/>
</dbReference>
<dbReference type="Proteomes" id="UP000004221">
    <property type="component" value="Unassembled WGS sequence"/>
</dbReference>
<proteinExistence type="inferred from homology"/>
<dbReference type="InterPro" id="IPR020602">
    <property type="entry name" value="GTP_CycHdrlase_I_dom"/>
</dbReference>
<dbReference type="GO" id="GO:0046654">
    <property type="term" value="P:tetrahydrofolate biosynthetic process"/>
    <property type="evidence" value="ECO:0007669"/>
    <property type="project" value="UniProtKB-UniRule"/>
</dbReference>
<evidence type="ECO:0000259" key="7">
    <source>
        <dbReference type="Pfam" id="PF01227"/>
    </source>
</evidence>
<organism evidence="8 9">
    <name type="scientific">Nitrolancea hollandica Lb</name>
    <dbReference type="NCBI Taxonomy" id="1129897"/>
    <lineage>
        <taxon>Bacteria</taxon>
        <taxon>Pseudomonadati</taxon>
        <taxon>Thermomicrobiota</taxon>
        <taxon>Thermomicrobia</taxon>
        <taxon>Sphaerobacterales</taxon>
        <taxon>Sphaerobacterineae</taxon>
        <taxon>Sphaerobacteraceae</taxon>
        <taxon>Nitrolancea</taxon>
    </lineage>
</organism>
<dbReference type="GO" id="GO:0005737">
    <property type="term" value="C:cytoplasm"/>
    <property type="evidence" value="ECO:0007669"/>
    <property type="project" value="TreeGrafter"/>
</dbReference>
<dbReference type="InterPro" id="IPR043134">
    <property type="entry name" value="GTP-CH-I_N"/>
</dbReference>
<dbReference type="UniPathway" id="UPA00848">
    <property type="reaction ID" value="UER00151"/>
</dbReference>
<evidence type="ECO:0000256" key="5">
    <source>
        <dbReference type="ARBA" id="ARBA00022801"/>
    </source>
</evidence>
<dbReference type="InterPro" id="IPR018234">
    <property type="entry name" value="GTP_CycHdrlase_I_CS"/>
</dbReference>
<dbReference type="PANTHER" id="PTHR11109">
    <property type="entry name" value="GTP CYCLOHYDROLASE I"/>
    <property type="match status" value="1"/>
</dbReference>
<evidence type="ECO:0000313" key="8">
    <source>
        <dbReference type="EMBL" id="CCF82806.1"/>
    </source>
</evidence>
<comment type="catalytic activity">
    <reaction evidence="1 6">
        <text>GTP + H2O = 7,8-dihydroneopterin 3'-triphosphate + formate + H(+)</text>
        <dbReference type="Rhea" id="RHEA:17473"/>
        <dbReference type="ChEBI" id="CHEBI:15377"/>
        <dbReference type="ChEBI" id="CHEBI:15378"/>
        <dbReference type="ChEBI" id="CHEBI:15740"/>
        <dbReference type="ChEBI" id="CHEBI:37565"/>
        <dbReference type="ChEBI" id="CHEBI:58462"/>
        <dbReference type="EC" id="3.5.4.16"/>
    </reaction>
</comment>
<evidence type="ECO:0000256" key="1">
    <source>
        <dbReference type="ARBA" id="ARBA00001052"/>
    </source>
</evidence>
<keyword evidence="6" id="KW-0342">GTP-binding</keyword>
<dbReference type="InterPro" id="IPR001474">
    <property type="entry name" value="GTP_CycHdrlase_I"/>
</dbReference>
<dbReference type="Pfam" id="PF01227">
    <property type="entry name" value="GTP_cyclohydroI"/>
    <property type="match status" value="1"/>
</dbReference>
<sequence length="190" mass="21504">MSENGVDRVKLEAAVLAILEAIGEDPTRPDLRRTPERAARMFEEMFGGLLINPEAFLEETLRQEHQELIVLRDISVHSMCEHHLVPMTGIAHIGYIPNGRIVGFDRLAKVVDAYARRPQVQERLTQQIADLIHAMLQPTGVAIHMELEHMCMTIRGIRETQSRVITTAYRGVFREDPALRAEFNSMIAPA</sequence>
<dbReference type="SUPFAM" id="SSF55620">
    <property type="entry name" value="Tetrahydrobiopterin biosynthesis enzymes-like"/>
    <property type="match status" value="1"/>
</dbReference>
<evidence type="ECO:0000256" key="3">
    <source>
        <dbReference type="ARBA" id="ARBA00008085"/>
    </source>
</evidence>
<comment type="pathway">
    <text evidence="2 6">Cofactor biosynthesis; 7,8-dihydroneopterin triphosphate biosynthesis; 7,8-dihydroneopterin triphosphate from GTP: step 1/1.</text>
</comment>
<feature type="binding site" evidence="6">
    <location>
        <position position="83"/>
    </location>
    <ligand>
        <name>Zn(2+)</name>
        <dbReference type="ChEBI" id="CHEBI:29105"/>
    </ligand>
</feature>
<keyword evidence="6" id="KW-0862">Zinc</keyword>
<accession>I4EDP4</accession>
<dbReference type="EC" id="3.5.4.16" evidence="6"/>
<protein>
    <recommendedName>
        <fullName evidence="6">GTP cyclohydrolase 1</fullName>
        <ecNumber evidence="6">3.5.4.16</ecNumber>
    </recommendedName>
    <alternativeName>
        <fullName evidence="6">GTP cyclohydrolase I</fullName>
        <shortName evidence="6">GTP-CH-I</shortName>
    </alternativeName>
</protein>
<evidence type="ECO:0000256" key="4">
    <source>
        <dbReference type="ARBA" id="ARBA00022563"/>
    </source>
</evidence>
<reference evidence="8 9" key="1">
    <citation type="journal article" date="2012" name="ISME J.">
        <title>Nitrification expanded: discovery, physiology and genomics of a nitrite-oxidizing bacterium from the phylum Chloroflexi.</title>
        <authorList>
            <person name="Sorokin D.Y."/>
            <person name="Lucker S."/>
            <person name="Vejmelkova D."/>
            <person name="Kostrikina N.A."/>
            <person name="Kleerebezem R."/>
            <person name="Rijpstra W.I."/>
            <person name="Damste J.S."/>
            <person name="Le Paslier D."/>
            <person name="Muyzer G."/>
            <person name="Wagner M."/>
            <person name="van Loosdrecht M.C."/>
            <person name="Daims H."/>
        </authorList>
    </citation>
    <scope>NUCLEOTIDE SEQUENCE [LARGE SCALE GENOMIC DNA]</scope>
    <source>
        <strain evidence="9">none</strain>
    </source>
</reference>
<keyword evidence="4 6" id="KW-0554">One-carbon metabolism</keyword>
<name>I4EDP4_9BACT</name>
<dbReference type="GO" id="GO:0003934">
    <property type="term" value="F:GTP cyclohydrolase I activity"/>
    <property type="evidence" value="ECO:0007669"/>
    <property type="project" value="UniProtKB-UniRule"/>
</dbReference>
<keyword evidence="6" id="KW-0479">Metal-binding</keyword>
<dbReference type="NCBIfam" id="TIGR00063">
    <property type="entry name" value="folE"/>
    <property type="match status" value="1"/>
</dbReference>
<evidence type="ECO:0000313" key="9">
    <source>
        <dbReference type="Proteomes" id="UP000004221"/>
    </source>
</evidence>
<comment type="similarity">
    <text evidence="3 6">Belongs to the GTP cyclohydrolase I family.</text>
</comment>
<feature type="binding site" evidence="6">
    <location>
        <position position="151"/>
    </location>
    <ligand>
        <name>Zn(2+)</name>
        <dbReference type="ChEBI" id="CHEBI:29105"/>
    </ligand>
</feature>
<dbReference type="PROSITE" id="PS00859">
    <property type="entry name" value="GTP_CYCLOHYDROL_1_1"/>
    <property type="match status" value="1"/>
</dbReference>
<gene>
    <name evidence="6 8" type="primary">folE</name>
    <name evidence="8" type="ORF">NITHO_1580015</name>
</gene>
<dbReference type="EMBL" id="CAGS01000066">
    <property type="protein sequence ID" value="CCF82806.1"/>
    <property type="molecule type" value="Genomic_DNA"/>
</dbReference>
<dbReference type="GO" id="GO:0005525">
    <property type="term" value="F:GTP binding"/>
    <property type="evidence" value="ECO:0007669"/>
    <property type="project" value="UniProtKB-KW"/>
</dbReference>
<dbReference type="PROSITE" id="PS00860">
    <property type="entry name" value="GTP_CYCLOHYDROL_1_2"/>
    <property type="match status" value="1"/>
</dbReference>